<reference evidence="9 10" key="1">
    <citation type="submission" date="2019-03" db="EMBL/GenBank/DDBJ databases">
        <title>Draft Genome Sequence of Duganella callidus sp. nov., a Novel Duganella Species Isolated from Cultivated Soil.</title>
        <authorList>
            <person name="Raths R."/>
            <person name="Peta V."/>
            <person name="Bucking H."/>
        </authorList>
    </citation>
    <scope>NUCLEOTIDE SEQUENCE [LARGE SCALE GENOMIC DNA]</scope>
    <source>
        <strain evidence="9 10">DN04</strain>
    </source>
</reference>
<dbReference type="Pfam" id="PF00512">
    <property type="entry name" value="HisKA"/>
    <property type="match status" value="1"/>
</dbReference>
<feature type="transmembrane region" description="Helical" evidence="6">
    <location>
        <begin position="160"/>
        <end position="182"/>
    </location>
</feature>
<keyword evidence="6" id="KW-1133">Transmembrane helix</keyword>
<feature type="transmembrane region" description="Helical" evidence="6">
    <location>
        <begin position="134"/>
        <end position="153"/>
    </location>
</feature>
<dbReference type="RefSeq" id="WP_135199691.1">
    <property type="nucleotide sequence ID" value="NZ_SPVG01000011.1"/>
</dbReference>
<feature type="region of interest" description="Disordered" evidence="5">
    <location>
        <begin position="531"/>
        <end position="556"/>
    </location>
</feature>
<dbReference type="GO" id="GO:0071949">
    <property type="term" value="F:FAD binding"/>
    <property type="evidence" value="ECO:0007669"/>
    <property type="project" value="InterPro"/>
</dbReference>
<dbReference type="AlphaFoldDB" id="A0A4Y9T0Y7"/>
<feature type="transmembrane region" description="Helical" evidence="6">
    <location>
        <begin position="202"/>
        <end position="225"/>
    </location>
</feature>
<dbReference type="PANTHER" id="PTHR43547:SF2">
    <property type="entry name" value="HYBRID SIGNAL TRANSDUCTION HISTIDINE KINASE C"/>
    <property type="match status" value="1"/>
</dbReference>
<keyword evidence="10" id="KW-1185">Reference proteome</keyword>
<keyword evidence="3" id="KW-0597">Phosphoprotein</keyword>
<evidence type="ECO:0000256" key="3">
    <source>
        <dbReference type="ARBA" id="ARBA00022553"/>
    </source>
</evidence>
<gene>
    <name evidence="9" type="ORF">E4L98_00945</name>
</gene>
<dbReference type="SMART" id="SM00388">
    <property type="entry name" value="HisKA"/>
    <property type="match status" value="1"/>
</dbReference>
<evidence type="ECO:0000256" key="2">
    <source>
        <dbReference type="ARBA" id="ARBA00012438"/>
    </source>
</evidence>
<dbReference type="SUPFAM" id="SSF54975">
    <property type="entry name" value="Acylphosphatase/BLUF domain-like"/>
    <property type="match status" value="1"/>
</dbReference>
<evidence type="ECO:0000259" key="7">
    <source>
        <dbReference type="PROSITE" id="PS50109"/>
    </source>
</evidence>
<feature type="domain" description="Histidine kinase" evidence="7">
    <location>
        <begin position="323"/>
        <end position="430"/>
    </location>
</feature>
<dbReference type="Proteomes" id="UP000297729">
    <property type="component" value="Unassembled WGS sequence"/>
</dbReference>
<dbReference type="PROSITE" id="PS50109">
    <property type="entry name" value="HIS_KIN"/>
    <property type="match status" value="1"/>
</dbReference>
<dbReference type="EMBL" id="SPVG01000011">
    <property type="protein sequence ID" value="TFW31160.1"/>
    <property type="molecule type" value="Genomic_DNA"/>
</dbReference>
<evidence type="ECO:0000256" key="5">
    <source>
        <dbReference type="SAM" id="MobiDB-lite"/>
    </source>
</evidence>
<dbReference type="InterPro" id="IPR036097">
    <property type="entry name" value="HisK_dim/P_sf"/>
</dbReference>
<dbReference type="PANTHER" id="PTHR43547">
    <property type="entry name" value="TWO-COMPONENT HISTIDINE KINASE"/>
    <property type="match status" value="1"/>
</dbReference>
<comment type="caution">
    <text evidence="9">The sequence shown here is derived from an EMBL/GenBank/DDBJ whole genome shotgun (WGS) entry which is preliminary data.</text>
</comment>
<dbReference type="InterPro" id="IPR005467">
    <property type="entry name" value="His_kinase_dom"/>
</dbReference>
<name>A0A4Y9T0Y7_9BURK</name>
<dbReference type="OrthoDB" id="8746274at2"/>
<feature type="domain" description="BLUF" evidence="8">
    <location>
        <begin position="394"/>
        <end position="485"/>
    </location>
</feature>
<keyword evidence="6" id="KW-0812">Transmembrane</keyword>
<evidence type="ECO:0000259" key="8">
    <source>
        <dbReference type="PROSITE" id="PS50925"/>
    </source>
</evidence>
<organism evidence="9 10">
    <name type="scientific">Duganella callida</name>
    <dbReference type="NCBI Taxonomy" id="2561932"/>
    <lineage>
        <taxon>Bacteria</taxon>
        <taxon>Pseudomonadati</taxon>
        <taxon>Pseudomonadota</taxon>
        <taxon>Betaproteobacteria</taxon>
        <taxon>Burkholderiales</taxon>
        <taxon>Oxalobacteraceae</taxon>
        <taxon>Telluria group</taxon>
        <taxon>Duganella</taxon>
    </lineage>
</organism>
<dbReference type="InterPro" id="IPR007024">
    <property type="entry name" value="BLUF_domain"/>
</dbReference>
<protein>
    <recommendedName>
        <fullName evidence="2">histidine kinase</fullName>
        <ecNumber evidence="2">2.7.13.3</ecNumber>
    </recommendedName>
</protein>
<dbReference type="Gene3D" id="1.10.287.130">
    <property type="match status" value="1"/>
</dbReference>
<keyword evidence="4" id="KW-0175">Coiled coil</keyword>
<accession>A0A4Y9T0Y7</accession>
<dbReference type="EC" id="2.7.13.3" evidence="2"/>
<feature type="transmembrane region" description="Helical" evidence="6">
    <location>
        <begin position="237"/>
        <end position="260"/>
    </location>
</feature>
<dbReference type="Gene3D" id="3.30.70.100">
    <property type="match status" value="1"/>
</dbReference>
<evidence type="ECO:0000313" key="10">
    <source>
        <dbReference type="Proteomes" id="UP000297729"/>
    </source>
</evidence>
<dbReference type="CDD" id="cd00082">
    <property type="entry name" value="HisKA"/>
    <property type="match status" value="1"/>
</dbReference>
<comment type="catalytic activity">
    <reaction evidence="1">
        <text>ATP + protein L-histidine = ADP + protein N-phospho-L-histidine.</text>
        <dbReference type="EC" id="2.7.13.3"/>
    </reaction>
</comment>
<dbReference type="SUPFAM" id="SSF47384">
    <property type="entry name" value="Homodimeric domain of signal transducing histidine kinase"/>
    <property type="match status" value="1"/>
</dbReference>
<feature type="transmembrane region" description="Helical" evidence="6">
    <location>
        <begin position="266"/>
        <end position="286"/>
    </location>
</feature>
<dbReference type="InterPro" id="IPR036046">
    <property type="entry name" value="Acylphosphatase-like_dom_sf"/>
</dbReference>
<feature type="coiled-coil region" evidence="4">
    <location>
        <begin position="289"/>
        <end position="316"/>
    </location>
</feature>
<evidence type="ECO:0000256" key="4">
    <source>
        <dbReference type="SAM" id="Coils"/>
    </source>
</evidence>
<evidence type="ECO:0000256" key="6">
    <source>
        <dbReference type="SAM" id="Phobius"/>
    </source>
</evidence>
<feature type="transmembrane region" description="Helical" evidence="6">
    <location>
        <begin position="29"/>
        <end position="50"/>
    </location>
</feature>
<evidence type="ECO:0000256" key="1">
    <source>
        <dbReference type="ARBA" id="ARBA00000085"/>
    </source>
</evidence>
<dbReference type="GO" id="GO:0009882">
    <property type="term" value="F:blue light photoreceptor activity"/>
    <property type="evidence" value="ECO:0007669"/>
    <property type="project" value="InterPro"/>
</dbReference>
<dbReference type="GO" id="GO:0000155">
    <property type="term" value="F:phosphorelay sensor kinase activity"/>
    <property type="evidence" value="ECO:0007669"/>
    <property type="project" value="InterPro"/>
</dbReference>
<proteinExistence type="predicted"/>
<feature type="transmembrane region" description="Helical" evidence="6">
    <location>
        <begin position="94"/>
        <end position="114"/>
    </location>
</feature>
<dbReference type="PROSITE" id="PS50925">
    <property type="entry name" value="BLUF"/>
    <property type="match status" value="1"/>
</dbReference>
<feature type="transmembrane region" description="Helical" evidence="6">
    <location>
        <begin position="62"/>
        <end position="82"/>
    </location>
</feature>
<dbReference type="Pfam" id="PF04940">
    <property type="entry name" value="BLUF"/>
    <property type="match status" value="1"/>
</dbReference>
<dbReference type="SMART" id="SM01034">
    <property type="entry name" value="BLUF"/>
    <property type="match status" value="1"/>
</dbReference>
<keyword evidence="6" id="KW-0472">Membrane</keyword>
<sequence length="556" mass="60058">MLYSVRPVNADNAAPSSSRAWLGTPHANHIAPGLVLLAALIALGNLTGWASNARILISVRPGLPSMVPITALMVLTTAYGIWKICRRHVSLSGLPLAPVLVILVTAVIESFYLLGFAPFPFQLAASGTETPVTLASPMTAGMFCALGSAALMLMSKRLTILAQCLAVVVLLVALLNLGGYLLQDTILFQVLPSQGTSILTSAALILLAAATLFAYPHAGLMIAITGDLPGARISRHLLLSVLLIPIATGMVVAAGSQLLFYDAETMLILFVWIVILLLLTVVWRLAMRLAASDKERANAQDNLRRALSDLKATHDEKDLFMATLAHELRNPLVPISSAAELLKHGGARTDADRKRIGEVIAAQCTNLVTIVNDLMDMERLNTGRLTLNKAPIDVRTVIYTAVEQDAPLLARKQHQYHVDLPITPACVCGDVLLYANGHFIQCLEGPDASLRAVFASILADVRHRDIYTLVDKAIEQRDFAGWTMGYAPLEAKNFSRLLTATWPLRDGDTNPAGRSKGKQLLQVVWEQIASSGDERWRPRPPCGYTAEPPPPKKNGP</sequence>
<feature type="compositionally biased region" description="Pro residues" evidence="5">
    <location>
        <begin position="547"/>
        <end position="556"/>
    </location>
</feature>
<evidence type="ECO:0000313" key="9">
    <source>
        <dbReference type="EMBL" id="TFW31160.1"/>
    </source>
</evidence>
<dbReference type="InterPro" id="IPR003661">
    <property type="entry name" value="HisK_dim/P_dom"/>
</dbReference>